<sequence length="428" mass="48381">MTRVDQDLTTSNNRPRKSHRKSRLGCADCKRRRIKCDEGRPACFQCNRHSIECSFIRSDGNGIPQSTSSPPDRIYQFKPSQYQSRFSSPLNVDGSRTLIATQCSLAAIEPIRIEELQLLHHYSVATYRTLAADADGYTLWQSNIPNWGFSFRPMLHLVLSLSALHLGHHCREQWDHFATQSDAHLDLALRSFPAAVTQLSAENCQLLYVSATLICLVYLARKPRFGEYLVFNEAGQQAEWLGLLAGVRSILELHRGMVFTSALSVKKESCLQVLSSCLPASDEVLAHRESITRSLTFFRGGCTDSEWDIHNFVANNLIESFDQVHKTKTVTRLDNYSLQLVPEVFGWLYRLPGAFIDAVKVKNPLALVILAHWCVLLKELEAIWFMEGWAGHIIAGIQKSLHANMNRLIEWPLMHIGLSTCIGQVFVV</sequence>
<evidence type="ECO:0000256" key="4">
    <source>
        <dbReference type="ARBA" id="ARBA00023242"/>
    </source>
</evidence>
<keyword evidence="4" id="KW-0539">Nucleus</keyword>
<dbReference type="GO" id="GO:0003677">
    <property type="term" value="F:DNA binding"/>
    <property type="evidence" value="ECO:0007669"/>
    <property type="project" value="UniProtKB-KW"/>
</dbReference>
<dbReference type="InterPro" id="IPR001138">
    <property type="entry name" value="Zn2Cys6_DnaBD"/>
</dbReference>
<evidence type="ECO:0000256" key="3">
    <source>
        <dbReference type="ARBA" id="ARBA00023163"/>
    </source>
</evidence>
<evidence type="ECO:0000259" key="6">
    <source>
        <dbReference type="PROSITE" id="PS50048"/>
    </source>
</evidence>
<keyword evidence="8" id="KW-1185">Reference proteome</keyword>
<dbReference type="AlphaFoldDB" id="A0A2B7XUD1"/>
<feature type="region of interest" description="Disordered" evidence="5">
    <location>
        <begin position="1"/>
        <end position="22"/>
    </location>
</feature>
<organism evidence="7 8">
    <name type="scientific">Helicocarpus griseus UAMH5409</name>
    <dbReference type="NCBI Taxonomy" id="1447875"/>
    <lineage>
        <taxon>Eukaryota</taxon>
        <taxon>Fungi</taxon>
        <taxon>Dikarya</taxon>
        <taxon>Ascomycota</taxon>
        <taxon>Pezizomycotina</taxon>
        <taxon>Eurotiomycetes</taxon>
        <taxon>Eurotiomycetidae</taxon>
        <taxon>Onygenales</taxon>
        <taxon>Ajellomycetaceae</taxon>
        <taxon>Helicocarpus</taxon>
    </lineage>
</organism>
<comment type="caution">
    <text evidence="7">The sequence shown here is derived from an EMBL/GenBank/DDBJ whole genome shotgun (WGS) entry which is preliminary data.</text>
</comment>
<dbReference type="PANTHER" id="PTHR47657:SF13">
    <property type="entry name" value="ZN(2)-C6 FUNGAL-TYPE DOMAIN-CONTAINING PROTEIN-RELATED"/>
    <property type="match status" value="1"/>
</dbReference>
<dbReference type="OrthoDB" id="416217at2759"/>
<evidence type="ECO:0000313" key="8">
    <source>
        <dbReference type="Proteomes" id="UP000223968"/>
    </source>
</evidence>
<dbReference type="InterPro" id="IPR052400">
    <property type="entry name" value="Zn2-C6_fungal_TF"/>
</dbReference>
<dbReference type="STRING" id="1447875.A0A2B7XUD1"/>
<dbReference type="GO" id="GO:0008270">
    <property type="term" value="F:zinc ion binding"/>
    <property type="evidence" value="ECO:0007669"/>
    <property type="project" value="InterPro"/>
</dbReference>
<evidence type="ECO:0000313" key="7">
    <source>
        <dbReference type="EMBL" id="PGH12579.1"/>
    </source>
</evidence>
<dbReference type="Pfam" id="PF00172">
    <property type="entry name" value="Zn_clus"/>
    <property type="match status" value="1"/>
</dbReference>
<dbReference type="EMBL" id="PDNB01000056">
    <property type="protein sequence ID" value="PGH12579.1"/>
    <property type="molecule type" value="Genomic_DNA"/>
</dbReference>
<dbReference type="InterPro" id="IPR036864">
    <property type="entry name" value="Zn2-C6_fun-type_DNA-bd_sf"/>
</dbReference>
<dbReference type="PROSITE" id="PS50048">
    <property type="entry name" value="ZN2_CY6_FUNGAL_2"/>
    <property type="match status" value="1"/>
</dbReference>
<protein>
    <recommendedName>
        <fullName evidence="6">Zn(2)-C6 fungal-type domain-containing protein</fullName>
    </recommendedName>
</protein>
<evidence type="ECO:0000256" key="2">
    <source>
        <dbReference type="ARBA" id="ARBA00023125"/>
    </source>
</evidence>
<dbReference type="CDD" id="cd00067">
    <property type="entry name" value="GAL4"/>
    <property type="match status" value="1"/>
</dbReference>
<dbReference type="PROSITE" id="PS00463">
    <property type="entry name" value="ZN2_CY6_FUNGAL_1"/>
    <property type="match status" value="1"/>
</dbReference>
<reference evidence="7 8" key="1">
    <citation type="submission" date="2017-10" db="EMBL/GenBank/DDBJ databases">
        <title>Comparative genomics in systemic dimorphic fungi from Ajellomycetaceae.</title>
        <authorList>
            <person name="Munoz J.F."/>
            <person name="Mcewen J.G."/>
            <person name="Clay O.K."/>
            <person name="Cuomo C.A."/>
        </authorList>
    </citation>
    <scope>NUCLEOTIDE SEQUENCE [LARGE SCALE GENOMIC DNA]</scope>
    <source>
        <strain evidence="7 8">UAMH5409</strain>
    </source>
</reference>
<gene>
    <name evidence="7" type="ORF">AJ79_04200</name>
</gene>
<dbReference type="SUPFAM" id="SSF57701">
    <property type="entry name" value="Zn2/Cys6 DNA-binding domain"/>
    <property type="match status" value="1"/>
</dbReference>
<evidence type="ECO:0000256" key="1">
    <source>
        <dbReference type="ARBA" id="ARBA00023015"/>
    </source>
</evidence>
<keyword evidence="3" id="KW-0804">Transcription</keyword>
<dbReference type="PANTHER" id="PTHR47657">
    <property type="entry name" value="STEROL REGULATORY ELEMENT-BINDING PROTEIN ECM22"/>
    <property type="match status" value="1"/>
</dbReference>
<keyword evidence="1" id="KW-0805">Transcription regulation</keyword>
<accession>A0A2B7XUD1</accession>
<evidence type="ECO:0000256" key="5">
    <source>
        <dbReference type="SAM" id="MobiDB-lite"/>
    </source>
</evidence>
<proteinExistence type="predicted"/>
<dbReference type="Proteomes" id="UP000223968">
    <property type="component" value="Unassembled WGS sequence"/>
</dbReference>
<dbReference type="SMART" id="SM00066">
    <property type="entry name" value="GAL4"/>
    <property type="match status" value="1"/>
</dbReference>
<dbReference type="GO" id="GO:0000981">
    <property type="term" value="F:DNA-binding transcription factor activity, RNA polymerase II-specific"/>
    <property type="evidence" value="ECO:0007669"/>
    <property type="project" value="InterPro"/>
</dbReference>
<keyword evidence="2" id="KW-0238">DNA-binding</keyword>
<name>A0A2B7XUD1_9EURO</name>
<dbReference type="Gene3D" id="4.10.240.10">
    <property type="entry name" value="Zn(2)-C6 fungal-type DNA-binding domain"/>
    <property type="match status" value="1"/>
</dbReference>
<feature type="domain" description="Zn(2)-C6 fungal-type" evidence="6">
    <location>
        <begin position="25"/>
        <end position="55"/>
    </location>
</feature>